<evidence type="ECO:0000256" key="2">
    <source>
        <dbReference type="SAM" id="SignalP"/>
    </source>
</evidence>
<feature type="signal peptide" evidence="2">
    <location>
        <begin position="1"/>
        <end position="18"/>
    </location>
</feature>
<reference evidence="5" key="2">
    <citation type="submission" date="2016-11" db="UniProtKB">
        <authorList>
            <consortium name="WormBaseParasite"/>
        </authorList>
    </citation>
    <scope>IDENTIFICATION</scope>
</reference>
<accession>A0A1I7VFY9</accession>
<gene>
    <name evidence="5" type="primary">LOAG_14709</name>
</gene>
<keyword evidence="4" id="KW-1185">Reference proteome</keyword>
<protein>
    <submittedName>
        <fullName evidence="5">C2H2-type domain-containing protein</fullName>
    </submittedName>
</protein>
<evidence type="ECO:0000256" key="1">
    <source>
        <dbReference type="PROSITE-ProRule" id="PRU00042"/>
    </source>
</evidence>
<dbReference type="Proteomes" id="UP000095285">
    <property type="component" value="Unassembled WGS sequence"/>
</dbReference>
<keyword evidence="1" id="KW-0863">Zinc-finger</keyword>
<dbReference type="InterPro" id="IPR013087">
    <property type="entry name" value="Znf_C2H2_type"/>
</dbReference>
<proteinExistence type="predicted"/>
<dbReference type="GO" id="GO:0008270">
    <property type="term" value="F:zinc ion binding"/>
    <property type="evidence" value="ECO:0007669"/>
    <property type="project" value="UniProtKB-KW"/>
</dbReference>
<sequence>MSMTQIIWFSLLLCVTLAYNKTFSPLNPPAYHYPGYNPGVSLNLCHTSDIVDNNLETLPDHNDDTYKSDREQVTIITNDEQSQEVTDGFAYNIERENTDRELLGINVDKDLFPELICNLSPFNLDTSTSNIGGELPGINEQNRVSDAYRMHIGCIASFENRGEYRKCKKTHDEPFTYKRKRSDCGRTFNHSSFTSHNETHQTKHQCESQNEIRECSYRRCTFHTNNRKEYREHRKTHGKPFIYECKEPNCGKKYNYSGSLANHRKRKHHLNISAETV</sequence>
<dbReference type="WBParaSite" id="EN70_2124">
    <property type="protein sequence ID" value="EN70_2124"/>
    <property type="gene ID" value="EN70_2124"/>
</dbReference>
<feature type="domain" description="C2H2-type" evidence="3">
    <location>
        <begin position="243"/>
        <end position="268"/>
    </location>
</feature>
<dbReference type="PROSITE" id="PS50157">
    <property type="entry name" value="ZINC_FINGER_C2H2_2"/>
    <property type="match status" value="1"/>
</dbReference>
<dbReference type="SUPFAM" id="SSF57667">
    <property type="entry name" value="beta-beta-alpha zinc fingers"/>
    <property type="match status" value="1"/>
</dbReference>
<dbReference type="InParanoid" id="A0A1I7VFY9"/>
<evidence type="ECO:0000313" key="4">
    <source>
        <dbReference type="Proteomes" id="UP000095285"/>
    </source>
</evidence>
<feature type="chain" id="PRO_5009310044" evidence="2">
    <location>
        <begin position="19"/>
        <end position="277"/>
    </location>
</feature>
<reference evidence="4" key="1">
    <citation type="submission" date="2012-04" db="EMBL/GenBank/DDBJ databases">
        <title>The Genome Sequence of Loa loa.</title>
        <authorList>
            <consortium name="The Broad Institute Genome Sequencing Platform"/>
            <consortium name="Broad Institute Genome Sequencing Center for Infectious Disease"/>
            <person name="Nutman T.B."/>
            <person name="Fink D.L."/>
            <person name="Russ C."/>
            <person name="Young S."/>
            <person name="Zeng Q."/>
            <person name="Gargeya S."/>
            <person name="Alvarado L."/>
            <person name="Berlin A."/>
            <person name="Chapman S.B."/>
            <person name="Chen Z."/>
            <person name="Freedman E."/>
            <person name="Gellesch M."/>
            <person name="Goldberg J."/>
            <person name="Griggs A."/>
            <person name="Gujja S."/>
            <person name="Heilman E.R."/>
            <person name="Heiman D."/>
            <person name="Howarth C."/>
            <person name="Mehta T."/>
            <person name="Neiman D."/>
            <person name="Pearson M."/>
            <person name="Roberts A."/>
            <person name="Saif S."/>
            <person name="Shea T."/>
            <person name="Shenoy N."/>
            <person name="Sisk P."/>
            <person name="Stolte C."/>
            <person name="Sykes S."/>
            <person name="White J."/>
            <person name="Yandava C."/>
            <person name="Haas B."/>
            <person name="Henn M.R."/>
            <person name="Nusbaum C."/>
            <person name="Birren B."/>
        </authorList>
    </citation>
    <scope>NUCLEOTIDE SEQUENCE [LARGE SCALE GENOMIC DNA]</scope>
</reference>
<dbReference type="SMART" id="SM00355">
    <property type="entry name" value="ZnF_C2H2"/>
    <property type="match status" value="2"/>
</dbReference>
<evidence type="ECO:0000259" key="3">
    <source>
        <dbReference type="PROSITE" id="PS50157"/>
    </source>
</evidence>
<organism evidence="4 5">
    <name type="scientific">Loa loa</name>
    <name type="common">Eye worm</name>
    <name type="synonym">Filaria loa</name>
    <dbReference type="NCBI Taxonomy" id="7209"/>
    <lineage>
        <taxon>Eukaryota</taxon>
        <taxon>Metazoa</taxon>
        <taxon>Ecdysozoa</taxon>
        <taxon>Nematoda</taxon>
        <taxon>Chromadorea</taxon>
        <taxon>Rhabditida</taxon>
        <taxon>Spirurina</taxon>
        <taxon>Spiruromorpha</taxon>
        <taxon>Filarioidea</taxon>
        <taxon>Onchocercidae</taxon>
        <taxon>Loa</taxon>
    </lineage>
</organism>
<keyword evidence="2" id="KW-0732">Signal</keyword>
<dbReference type="InterPro" id="IPR036236">
    <property type="entry name" value="Znf_C2H2_sf"/>
</dbReference>
<keyword evidence="1" id="KW-0862">Zinc</keyword>
<keyword evidence="1" id="KW-0479">Metal-binding</keyword>
<dbReference type="STRING" id="7209.A0A1I7VFY9"/>
<dbReference type="AlphaFoldDB" id="A0A1I7VFY9"/>
<name>A0A1I7VFY9_LOALO</name>
<evidence type="ECO:0000313" key="5">
    <source>
        <dbReference type="WBParaSite" id="EN70_2124"/>
    </source>
</evidence>